<keyword evidence="8" id="KW-0804">Transcription</keyword>
<dbReference type="SUPFAM" id="SSF52768">
    <property type="entry name" value="Arginase/deacetylase"/>
    <property type="match status" value="1"/>
</dbReference>
<evidence type="ECO:0000256" key="3">
    <source>
        <dbReference type="ARBA" id="ARBA00012111"/>
    </source>
</evidence>
<feature type="repeat" description="ANK" evidence="10">
    <location>
        <begin position="201"/>
        <end position="233"/>
    </location>
</feature>
<accession>A0A7S3GEY7</accession>
<dbReference type="Pfam" id="PF12796">
    <property type="entry name" value="Ank_2"/>
    <property type="match status" value="1"/>
</dbReference>
<dbReference type="PANTHER" id="PTHR10625:SF5">
    <property type="entry name" value="HISTONE DEACETYLASE"/>
    <property type="match status" value="1"/>
</dbReference>
<keyword evidence="7" id="KW-0805">Transcription regulation</keyword>
<dbReference type="SUPFAM" id="SSF48403">
    <property type="entry name" value="Ankyrin repeat"/>
    <property type="match status" value="1"/>
</dbReference>
<dbReference type="GO" id="GO:0005737">
    <property type="term" value="C:cytoplasm"/>
    <property type="evidence" value="ECO:0007669"/>
    <property type="project" value="TreeGrafter"/>
</dbReference>
<evidence type="ECO:0000256" key="5">
    <source>
        <dbReference type="ARBA" id="ARBA00022801"/>
    </source>
</evidence>
<proteinExistence type="inferred from homology"/>
<dbReference type="InterPro" id="IPR002110">
    <property type="entry name" value="Ankyrin_rpt"/>
</dbReference>
<evidence type="ECO:0000259" key="12">
    <source>
        <dbReference type="Pfam" id="PF00850"/>
    </source>
</evidence>
<dbReference type="GO" id="GO:0141221">
    <property type="term" value="F:histone deacetylase activity, hydrolytic mechanism"/>
    <property type="evidence" value="ECO:0007669"/>
    <property type="project" value="UniProtKB-EC"/>
</dbReference>
<comment type="similarity">
    <text evidence="2">Belongs to the histone deacetylase family. HD type 2 subfamily.</text>
</comment>
<organism evidence="13">
    <name type="scientific">Palpitomonas bilix</name>
    <dbReference type="NCBI Taxonomy" id="652834"/>
    <lineage>
        <taxon>Eukaryota</taxon>
        <taxon>Eukaryota incertae sedis</taxon>
    </lineage>
</organism>
<reference evidence="13" key="1">
    <citation type="submission" date="2021-01" db="EMBL/GenBank/DDBJ databases">
        <authorList>
            <person name="Corre E."/>
            <person name="Pelletier E."/>
            <person name="Niang G."/>
            <person name="Scheremetjew M."/>
            <person name="Finn R."/>
            <person name="Kale V."/>
            <person name="Holt S."/>
            <person name="Cochrane G."/>
            <person name="Meng A."/>
            <person name="Brown T."/>
            <person name="Cohen L."/>
        </authorList>
    </citation>
    <scope>NUCLEOTIDE SEQUENCE</scope>
    <source>
        <strain evidence="13">NIES-2562</strain>
    </source>
</reference>
<dbReference type="Gene3D" id="3.40.800.20">
    <property type="entry name" value="Histone deacetylase domain"/>
    <property type="match status" value="1"/>
</dbReference>
<dbReference type="PRINTS" id="PR01270">
    <property type="entry name" value="HDASUPER"/>
</dbReference>
<evidence type="ECO:0000256" key="10">
    <source>
        <dbReference type="PROSITE-ProRule" id="PRU00023"/>
    </source>
</evidence>
<dbReference type="AlphaFoldDB" id="A0A7S3GEY7"/>
<evidence type="ECO:0000256" key="7">
    <source>
        <dbReference type="ARBA" id="ARBA00023015"/>
    </source>
</evidence>
<keyword evidence="10" id="KW-0040">ANK repeat</keyword>
<feature type="region of interest" description="Disordered" evidence="11">
    <location>
        <begin position="46"/>
        <end position="73"/>
    </location>
</feature>
<evidence type="ECO:0000256" key="4">
    <source>
        <dbReference type="ARBA" id="ARBA00022491"/>
    </source>
</evidence>
<dbReference type="PANTHER" id="PTHR10625">
    <property type="entry name" value="HISTONE DEACETYLASE HDAC1-RELATED"/>
    <property type="match status" value="1"/>
</dbReference>
<dbReference type="GO" id="GO:0000118">
    <property type="term" value="C:histone deacetylase complex"/>
    <property type="evidence" value="ECO:0007669"/>
    <property type="project" value="TreeGrafter"/>
</dbReference>
<sequence length="637" mass="69840">MSSQDPSPSSKRSSCSEVENETPKKQRRPPKLSLEDLSDAVRNLAPAKTPMSRHTSRAGTPLQLSPKTVVRRKAHDNMSERIFRAVAGLNVELLKDTLGAAESFSSKFVNERDDFGYTPLLCAVALEGPDQTTQAPEVQENIVALLLDAGADPFVNDEKGWNCLHWCAACGTKSSMEVLFQVCDLNFQRDRDTCCSCTSKLGDTPLHVAARHGRMDIMKYLIDQGSKPSTLNWLGQSAADVACKPVDEQWKPSVESEYVRHEVRELLHGHDPFGNMLLLHHELCQLHCPHEGHQESPARTSSLLTAVRERLPGFEYTEISNFDIASDNILLLSHESSYLEDLKAIECRISTAGSTLPFTPQLQRRRMDQKGVPKISHEKLSAIRKDADMILSDDSSTVGEGSPLDNVCASPLFRAPSLQQVKDWSDTSFSLGTLNAARAAAGGVVEAVKRLLQGNKQRRAAVAVRPPGHHAGPVGLSTGALSCGFCVFNNVAIGAFYAIDNFPQVKRVAIIDIDAHHGNGTEEAIRWAAGKRRWTPASSPIFFASVHLFHKSSTFGEFYPGTGEADDTVANFVNCPITPLWASKKSKGGKVGREAWKESIERRIAPALRSFHPDLTIISAGLDGGRYSICSQYFGVW</sequence>
<feature type="compositionally biased region" description="Low complexity" evidence="11">
    <location>
        <begin position="1"/>
        <end position="16"/>
    </location>
</feature>
<dbReference type="EMBL" id="HBIB01040755">
    <property type="protein sequence ID" value="CAE0264256.1"/>
    <property type="molecule type" value="Transcribed_RNA"/>
</dbReference>
<feature type="region of interest" description="Disordered" evidence="11">
    <location>
        <begin position="1"/>
        <end position="34"/>
    </location>
</feature>
<dbReference type="InterPro" id="IPR023696">
    <property type="entry name" value="Ureohydrolase_dom_sf"/>
</dbReference>
<protein>
    <recommendedName>
        <fullName evidence="3">histone deacetylase</fullName>
        <ecNumber evidence="3">3.5.1.98</ecNumber>
    </recommendedName>
</protein>
<dbReference type="InterPro" id="IPR036770">
    <property type="entry name" value="Ankyrin_rpt-contain_sf"/>
</dbReference>
<name>A0A7S3GEY7_9EUKA</name>
<evidence type="ECO:0000256" key="8">
    <source>
        <dbReference type="ARBA" id="ARBA00023163"/>
    </source>
</evidence>
<keyword evidence="6" id="KW-0156">Chromatin regulator</keyword>
<dbReference type="InterPro" id="IPR023801">
    <property type="entry name" value="His_deacetylse_dom"/>
</dbReference>
<gene>
    <name evidence="13" type="ORF">PBIL07802_LOCUS26560</name>
</gene>
<dbReference type="PROSITE" id="PS50297">
    <property type="entry name" value="ANK_REP_REGION"/>
    <property type="match status" value="1"/>
</dbReference>
<keyword evidence="4" id="KW-0678">Repressor</keyword>
<dbReference type="SMART" id="SM00248">
    <property type="entry name" value="ANK"/>
    <property type="match status" value="3"/>
</dbReference>
<feature type="domain" description="Histone deacetylase" evidence="12">
    <location>
        <begin position="293"/>
        <end position="624"/>
    </location>
</feature>
<dbReference type="PROSITE" id="PS50088">
    <property type="entry name" value="ANK_REPEAT"/>
    <property type="match status" value="1"/>
</dbReference>
<dbReference type="Pfam" id="PF00850">
    <property type="entry name" value="Hist_deacetyl"/>
    <property type="match status" value="1"/>
</dbReference>
<dbReference type="InterPro" id="IPR037138">
    <property type="entry name" value="His_deacetylse_dom_sf"/>
</dbReference>
<dbReference type="EC" id="3.5.1.98" evidence="3"/>
<keyword evidence="5" id="KW-0378">Hydrolase</keyword>
<dbReference type="InterPro" id="IPR000286">
    <property type="entry name" value="HDACs"/>
</dbReference>
<evidence type="ECO:0000256" key="6">
    <source>
        <dbReference type="ARBA" id="ARBA00022853"/>
    </source>
</evidence>
<evidence type="ECO:0000256" key="1">
    <source>
        <dbReference type="ARBA" id="ARBA00004123"/>
    </source>
</evidence>
<evidence type="ECO:0000256" key="11">
    <source>
        <dbReference type="SAM" id="MobiDB-lite"/>
    </source>
</evidence>
<evidence type="ECO:0000256" key="9">
    <source>
        <dbReference type="ARBA" id="ARBA00023242"/>
    </source>
</evidence>
<dbReference type="GO" id="GO:0040029">
    <property type="term" value="P:epigenetic regulation of gene expression"/>
    <property type="evidence" value="ECO:0007669"/>
    <property type="project" value="TreeGrafter"/>
</dbReference>
<comment type="subcellular location">
    <subcellularLocation>
        <location evidence="1">Nucleus</location>
    </subcellularLocation>
</comment>
<evidence type="ECO:0000313" key="13">
    <source>
        <dbReference type="EMBL" id="CAE0264256.1"/>
    </source>
</evidence>
<evidence type="ECO:0000256" key="2">
    <source>
        <dbReference type="ARBA" id="ARBA00007738"/>
    </source>
</evidence>
<dbReference type="Gene3D" id="1.25.40.20">
    <property type="entry name" value="Ankyrin repeat-containing domain"/>
    <property type="match status" value="1"/>
</dbReference>
<keyword evidence="9" id="KW-0539">Nucleus</keyword>